<protein>
    <submittedName>
        <fullName evidence="1">Uncharacterized protein</fullName>
    </submittedName>
</protein>
<dbReference type="eggNOG" id="ENOG502SQNU">
    <property type="taxonomic scope" value="Eukaryota"/>
</dbReference>
<dbReference type="OMA" id="HTWTACP"/>
<sequence length="196" mass="21551">MAHDVGVTLPNGCNIAHGHGANVKKPFQDVDLTMHELSPSNEQGYRGQLGFIEFTTEYRLPRHIHMSIDKTKLIDERIMILHGVGLVEIAGEYFAVAPGSLVTTVGGVPHTFTACPPGVRLPDGAVSTGTFTMIYEYEEATTFFPTQSTKVTADPAQYEAWEGSLEDIRFPKMTAEQVVEKGHVVFNKEQMKLSLA</sequence>
<name>N1PVG7_DOTSN</name>
<keyword evidence="2" id="KW-1185">Reference proteome</keyword>
<dbReference type="InterPro" id="IPR011051">
    <property type="entry name" value="RmlC_Cupin_sf"/>
</dbReference>
<dbReference type="Gene3D" id="2.60.120.10">
    <property type="entry name" value="Jelly Rolls"/>
    <property type="match status" value="1"/>
</dbReference>
<dbReference type="InterPro" id="IPR014710">
    <property type="entry name" value="RmlC-like_jellyroll"/>
</dbReference>
<reference evidence="1 2" key="2">
    <citation type="journal article" date="2012" name="PLoS Pathog.">
        <title>Diverse lifestyles and strategies of plant pathogenesis encoded in the genomes of eighteen Dothideomycetes fungi.</title>
        <authorList>
            <person name="Ohm R.A."/>
            <person name="Feau N."/>
            <person name="Henrissat B."/>
            <person name="Schoch C.L."/>
            <person name="Horwitz B.A."/>
            <person name="Barry K.W."/>
            <person name="Condon B.J."/>
            <person name="Copeland A.C."/>
            <person name="Dhillon B."/>
            <person name="Glaser F."/>
            <person name="Hesse C.N."/>
            <person name="Kosti I."/>
            <person name="LaButti K."/>
            <person name="Lindquist E.A."/>
            <person name="Lucas S."/>
            <person name="Salamov A.A."/>
            <person name="Bradshaw R.E."/>
            <person name="Ciuffetti L."/>
            <person name="Hamelin R.C."/>
            <person name="Kema G.H.J."/>
            <person name="Lawrence C."/>
            <person name="Scott J.A."/>
            <person name="Spatafora J.W."/>
            <person name="Turgeon B.G."/>
            <person name="de Wit P.J.G.M."/>
            <person name="Zhong S."/>
            <person name="Goodwin S.B."/>
            <person name="Grigoriev I.V."/>
        </authorList>
    </citation>
    <scope>NUCLEOTIDE SEQUENCE [LARGE SCALE GENOMIC DNA]</scope>
    <source>
        <strain evidence="2">NZE10 / CBS 128990</strain>
    </source>
</reference>
<evidence type="ECO:0000313" key="1">
    <source>
        <dbReference type="EMBL" id="EME47466.1"/>
    </source>
</evidence>
<accession>N1PVG7</accession>
<evidence type="ECO:0000313" key="2">
    <source>
        <dbReference type="Proteomes" id="UP000016933"/>
    </source>
</evidence>
<dbReference type="EMBL" id="KB446536">
    <property type="protein sequence ID" value="EME47466.1"/>
    <property type="molecule type" value="Genomic_DNA"/>
</dbReference>
<dbReference type="OrthoDB" id="3452821at2759"/>
<dbReference type="Proteomes" id="UP000016933">
    <property type="component" value="Unassembled WGS sequence"/>
</dbReference>
<organism evidence="1 2">
    <name type="scientific">Dothistroma septosporum (strain NZE10 / CBS 128990)</name>
    <name type="common">Red band needle blight fungus</name>
    <name type="synonym">Mycosphaerella pini</name>
    <dbReference type="NCBI Taxonomy" id="675120"/>
    <lineage>
        <taxon>Eukaryota</taxon>
        <taxon>Fungi</taxon>
        <taxon>Dikarya</taxon>
        <taxon>Ascomycota</taxon>
        <taxon>Pezizomycotina</taxon>
        <taxon>Dothideomycetes</taxon>
        <taxon>Dothideomycetidae</taxon>
        <taxon>Mycosphaerellales</taxon>
        <taxon>Mycosphaerellaceae</taxon>
        <taxon>Dothistroma</taxon>
    </lineage>
</organism>
<dbReference type="SUPFAM" id="SSF51182">
    <property type="entry name" value="RmlC-like cupins"/>
    <property type="match status" value="1"/>
</dbReference>
<dbReference type="AlphaFoldDB" id="N1PVG7"/>
<dbReference type="HOGENOM" id="CLU_1299723_0_0_1"/>
<gene>
    <name evidence="1" type="ORF">DOTSEDRAFT_69412</name>
</gene>
<proteinExistence type="predicted"/>
<reference evidence="2" key="1">
    <citation type="journal article" date="2012" name="PLoS Genet.">
        <title>The genomes of the fungal plant pathogens Cladosporium fulvum and Dothistroma septosporum reveal adaptation to different hosts and lifestyles but also signatures of common ancestry.</title>
        <authorList>
            <person name="de Wit P.J.G.M."/>
            <person name="van der Burgt A."/>
            <person name="Oekmen B."/>
            <person name="Stergiopoulos I."/>
            <person name="Abd-Elsalam K.A."/>
            <person name="Aerts A.L."/>
            <person name="Bahkali A.H."/>
            <person name="Beenen H.G."/>
            <person name="Chettri P."/>
            <person name="Cox M.P."/>
            <person name="Datema E."/>
            <person name="de Vries R.P."/>
            <person name="Dhillon B."/>
            <person name="Ganley A.R."/>
            <person name="Griffiths S.A."/>
            <person name="Guo Y."/>
            <person name="Hamelin R.C."/>
            <person name="Henrissat B."/>
            <person name="Kabir M.S."/>
            <person name="Jashni M.K."/>
            <person name="Kema G."/>
            <person name="Klaubauf S."/>
            <person name="Lapidus A."/>
            <person name="Levasseur A."/>
            <person name="Lindquist E."/>
            <person name="Mehrabi R."/>
            <person name="Ohm R.A."/>
            <person name="Owen T.J."/>
            <person name="Salamov A."/>
            <person name="Schwelm A."/>
            <person name="Schijlen E."/>
            <person name="Sun H."/>
            <person name="van den Burg H.A."/>
            <person name="van Ham R.C.H.J."/>
            <person name="Zhang S."/>
            <person name="Goodwin S.B."/>
            <person name="Grigoriev I.V."/>
            <person name="Collemare J."/>
            <person name="Bradshaw R.E."/>
        </authorList>
    </citation>
    <scope>NUCLEOTIDE SEQUENCE [LARGE SCALE GENOMIC DNA]</scope>
    <source>
        <strain evidence="2">NZE10 / CBS 128990</strain>
    </source>
</reference>